<dbReference type="PROSITE" id="PS00067">
    <property type="entry name" value="3HCDH"/>
    <property type="match status" value="1"/>
</dbReference>
<dbReference type="InterPro" id="IPR012803">
    <property type="entry name" value="Fa_ox_alpha_mit"/>
</dbReference>
<comment type="catalytic activity">
    <reaction evidence="13">
        <text>(3S)-hydroxydecanoyl-CoA + NAD(+) = 3-oxodecanoyl-CoA + NADH + H(+)</text>
        <dbReference type="Rhea" id="RHEA:31187"/>
        <dbReference type="ChEBI" id="CHEBI:15378"/>
        <dbReference type="ChEBI" id="CHEBI:57540"/>
        <dbReference type="ChEBI" id="CHEBI:57945"/>
        <dbReference type="ChEBI" id="CHEBI:62548"/>
        <dbReference type="ChEBI" id="CHEBI:62616"/>
    </reaction>
    <physiologicalReaction direction="left-to-right" evidence="13">
        <dbReference type="Rhea" id="RHEA:31188"/>
    </physiologicalReaction>
</comment>
<dbReference type="UniPathway" id="UPA00659"/>
<evidence type="ECO:0000256" key="12">
    <source>
        <dbReference type="ARBA" id="ARBA00047613"/>
    </source>
</evidence>
<gene>
    <name evidence="16" type="primary">hadhab</name>
</gene>
<organism evidence="16 17">
    <name type="scientific">Gadus morhua</name>
    <name type="common">Atlantic cod</name>
    <dbReference type="NCBI Taxonomy" id="8049"/>
    <lineage>
        <taxon>Eukaryota</taxon>
        <taxon>Metazoa</taxon>
        <taxon>Chordata</taxon>
        <taxon>Craniata</taxon>
        <taxon>Vertebrata</taxon>
        <taxon>Euteleostomi</taxon>
        <taxon>Actinopterygii</taxon>
        <taxon>Neopterygii</taxon>
        <taxon>Teleostei</taxon>
        <taxon>Neoteleostei</taxon>
        <taxon>Acanthomorphata</taxon>
        <taxon>Zeiogadaria</taxon>
        <taxon>Gadariae</taxon>
        <taxon>Gadiformes</taxon>
        <taxon>Gadoidei</taxon>
        <taxon>Gadidae</taxon>
        <taxon>Gadus</taxon>
    </lineage>
</organism>
<keyword evidence="7" id="KW-0560">Oxidoreductase</keyword>
<comment type="similarity">
    <text evidence="3">In the central section; belongs to the 3-hydroxyacyl-CoA dehydrogenase family.</text>
</comment>
<dbReference type="SUPFAM" id="SSF52096">
    <property type="entry name" value="ClpP/crotonase"/>
    <property type="match status" value="1"/>
</dbReference>
<dbReference type="InterPro" id="IPR006180">
    <property type="entry name" value="3-OHacyl-CoA_DH_CS"/>
</dbReference>
<keyword evidence="8" id="KW-0520">NAD</keyword>
<dbReference type="SUPFAM" id="SSF48179">
    <property type="entry name" value="6-phosphogluconate dehydrogenase C-terminal domain-like"/>
    <property type="match status" value="2"/>
</dbReference>
<dbReference type="PANTHER" id="PTHR43612">
    <property type="entry name" value="TRIFUNCTIONAL ENZYME SUBUNIT ALPHA"/>
    <property type="match status" value="1"/>
</dbReference>
<evidence type="ECO:0000256" key="6">
    <source>
        <dbReference type="ARBA" id="ARBA00022832"/>
    </source>
</evidence>
<evidence type="ECO:0000256" key="7">
    <source>
        <dbReference type="ARBA" id="ARBA00023002"/>
    </source>
</evidence>
<accession>A0A8C5A554</accession>
<keyword evidence="17" id="KW-1185">Reference proteome</keyword>
<feature type="domain" description="3-hydroxyacyl-CoA dehydrogenase C-terminal" evidence="14">
    <location>
        <begin position="495"/>
        <end position="590"/>
    </location>
</feature>
<dbReference type="SUPFAM" id="SSF51735">
    <property type="entry name" value="NAD(P)-binding Rossmann-fold domains"/>
    <property type="match status" value="1"/>
</dbReference>
<dbReference type="Gene3D" id="3.40.50.720">
    <property type="entry name" value="NAD(P)-binding Rossmann-like Domain"/>
    <property type="match status" value="1"/>
</dbReference>
<comment type="catalytic activity">
    <reaction evidence="1">
        <text>(3S)-hydroxyhexadecanoyl-CoA = (2E)-hexadecenoyl-CoA + H2O</text>
        <dbReference type="Rhea" id="RHEA:31163"/>
        <dbReference type="ChEBI" id="CHEBI:15377"/>
        <dbReference type="ChEBI" id="CHEBI:61526"/>
        <dbReference type="ChEBI" id="CHEBI:62613"/>
    </reaction>
    <physiologicalReaction direction="right-to-left" evidence="1">
        <dbReference type="Rhea" id="RHEA:31165"/>
    </physiologicalReaction>
</comment>
<keyword evidence="11" id="KW-0511">Multifunctional enzyme</keyword>
<reference evidence="16" key="1">
    <citation type="submission" date="2025-08" db="UniProtKB">
        <authorList>
            <consortium name="Ensembl"/>
        </authorList>
    </citation>
    <scope>IDENTIFICATION</scope>
</reference>
<dbReference type="GO" id="GO:0016507">
    <property type="term" value="C:mitochondrial fatty acid beta-oxidation multienzyme complex"/>
    <property type="evidence" value="ECO:0007669"/>
    <property type="project" value="TreeGrafter"/>
</dbReference>
<dbReference type="InterPro" id="IPR029045">
    <property type="entry name" value="ClpP/crotonase-like_dom_sf"/>
</dbReference>
<sequence>MAGVRALGVLSRIASRRYPALTARTHVNYEVKGDVAVIRMNDPNSKVNTLSVQMQREMSEVMEEVWANTAVGSAVLISSKPGCFIAGADINMIQACTNTEEVTRLSQEGQKMFEKIEKSPKPIVAAINGSCLGGGLEVGIPSAFDMMLTGRNIRADKAKKMGLVHQLVDPLGPGLKGPEERTIEYLEEVAIEFARGIVAKKIPLTKEKGTIYFPRSFKLQDYVMSYPVVRNQIYKTVTGKVMKQSKGLYPAPLKIIDSVKAGLEQGPDAGYLAESQNFGQLAKTTESEALIGLYQGQVICKKNRFGTPARPVKTLAILGAGLMGAGVAQVTVDKGIHTILKDTTVPGLARGEQQVYKGLNTKTKKRTITTFERDSILSGLTGQLDYSGFEKADMVIEAVFEDINIKHKVLKEVEAVISPHCIFASNTSALPIKDIAAASIRPDKVIGMHYFSPVDKMQLLEIITTEQTSADTTAAAVAVGLKQGKVIIVVGDGPGFYTTRCLGPMLGEAVRVLQEGVGPKKLDQLTTSFGFPVGTATLADEVGIDVAAHVAEDLGKAFGSRFGGGNVEVLKTMVDLGFKGRKSGKGCYVYQEGLKTKEVNRELDDIMDKYKLTPHPSVSSDSDVQYRLVSRFVNEAVLCLQEGILNSPVEGDIGAVFGLGFPPCLGGPFRFVDSFGADKLVQKMRAYEAVYGDHFTPCQLLLDHANDPSKKFHK</sequence>
<dbReference type="NCBIfam" id="TIGR02441">
    <property type="entry name" value="fa_ox_alpha_mit"/>
    <property type="match status" value="1"/>
</dbReference>
<evidence type="ECO:0000259" key="14">
    <source>
        <dbReference type="Pfam" id="PF00725"/>
    </source>
</evidence>
<dbReference type="EC" id="4.2.1.17" evidence="5"/>
<proteinExistence type="inferred from homology"/>
<dbReference type="GeneTree" id="ENSGT00940000154677"/>
<comment type="pathway">
    <text evidence="2">Lipid metabolism; fatty acid beta-oxidation.</text>
</comment>
<dbReference type="GO" id="GO:0004300">
    <property type="term" value="F:enoyl-CoA hydratase activity"/>
    <property type="evidence" value="ECO:0007669"/>
    <property type="project" value="UniProtKB-EC"/>
</dbReference>
<reference evidence="16" key="2">
    <citation type="submission" date="2025-09" db="UniProtKB">
        <authorList>
            <consortium name="Ensembl"/>
        </authorList>
    </citation>
    <scope>IDENTIFICATION</scope>
</reference>
<dbReference type="Gene3D" id="3.90.226.10">
    <property type="entry name" value="2-enoyl-CoA Hydratase, Chain A, domain 1"/>
    <property type="match status" value="2"/>
</dbReference>
<dbReference type="PANTHER" id="PTHR43612:SF3">
    <property type="entry name" value="TRIFUNCTIONAL ENZYME SUBUNIT ALPHA, MITOCHONDRIAL"/>
    <property type="match status" value="1"/>
</dbReference>
<keyword evidence="6" id="KW-0276">Fatty acid metabolism</keyword>
<evidence type="ECO:0000256" key="8">
    <source>
        <dbReference type="ARBA" id="ARBA00023027"/>
    </source>
</evidence>
<feature type="domain" description="3-hydroxyacyl-CoA dehydrogenase NAD binding" evidence="15">
    <location>
        <begin position="315"/>
        <end position="492"/>
    </location>
</feature>
<dbReference type="GO" id="GO:0016509">
    <property type="term" value="F:long-chain (3S)-3-hydroxyacyl-CoA dehydrogenase (NAD+) activity"/>
    <property type="evidence" value="ECO:0007669"/>
    <property type="project" value="TreeGrafter"/>
</dbReference>
<dbReference type="AlphaFoldDB" id="A0A8C5A554"/>
<dbReference type="CDD" id="cd06558">
    <property type="entry name" value="crotonase-like"/>
    <property type="match status" value="1"/>
</dbReference>
<dbReference type="Proteomes" id="UP000694546">
    <property type="component" value="Chromosome 5"/>
</dbReference>
<dbReference type="InterPro" id="IPR006108">
    <property type="entry name" value="3HC_DH_C"/>
</dbReference>
<dbReference type="Pfam" id="PF02737">
    <property type="entry name" value="3HCDH_N"/>
    <property type="match status" value="1"/>
</dbReference>
<dbReference type="Gene3D" id="1.10.1040.50">
    <property type="match status" value="1"/>
</dbReference>
<evidence type="ECO:0000256" key="3">
    <source>
        <dbReference type="ARBA" id="ARBA00007005"/>
    </source>
</evidence>
<dbReference type="InterPro" id="IPR006176">
    <property type="entry name" value="3-OHacyl-CoA_DH_NAD-bd"/>
</dbReference>
<comment type="catalytic activity">
    <reaction evidence="12">
        <text>(3S)-hydroxyhexadecanoyl-CoA + NAD(+) = 3-oxohexadecanoyl-CoA + NADH + H(+)</text>
        <dbReference type="Rhea" id="RHEA:31159"/>
        <dbReference type="ChEBI" id="CHEBI:15378"/>
        <dbReference type="ChEBI" id="CHEBI:57349"/>
        <dbReference type="ChEBI" id="CHEBI:57540"/>
        <dbReference type="ChEBI" id="CHEBI:57945"/>
        <dbReference type="ChEBI" id="CHEBI:62613"/>
    </reaction>
    <physiologicalReaction direction="left-to-right" evidence="12">
        <dbReference type="Rhea" id="RHEA:31160"/>
    </physiologicalReaction>
</comment>
<dbReference type="Pfam" id="PF00725">
    <property type="entry name" value="3HCDH"/>
    <property type="match status" value="2"/>
</dbReference>
<evidence type="ECO:0000256" key="1">
    <source>
        <dbReference type="ARBA" id="ARBA00000469"/>
    </source>
</evidence>
<comment type="similarity">
    <text evidence="4">In the N-terminal section; belongs to the enoyl-CoA hydratase/isomerase family.</text>
</comment>
<keyword evidence="9" id="KW-0443">Lipid metabolism</keyword>
<dbReference type="InterPro" id="IPR008927">
    <property type="entry name" value="6-PGluconate_DH-like_C_sf"/>
</dbReference>
<dbReference type="GO" id="GO:0006635">
    <property type="term" value="P:fatty acid beta-oxidation"/>
    <property type="evidence" value="ECO:0007669"/>
    <property type="project" value="UniProtKB-UniPathway"/>
</dbReference>
<evidence type="ECO:0000256" key="10">
    <source>
        <dbReference type="ARBA" id="ARBA00023239"/>
    </source>
</evidence>
<dbReference type="InterPro" id="IPR036291">
    <property type="entry name" value="NAD(P)-bd_dom_sf"/>
</dbReference>
<dbReference type="InterPro" id="IPR001753">
    <property type="entry name" value="Enoyl-CoA_hydra/iso"/>
</dbReference>
<dbReference type="Ensembl" id="ENSGMOT00000033094.1">
    <property type="protein sequence ID" value="ENSGMOP00000026277.1"/>
    <property type="gene ID" value="ENSGMOG00000004080.2"/>
</dbReference>
<dbReference type="GO" id="GO:0070403">
    <property type="term" value="F:NAD+ binding"/>
    <property type="evidence" value="ECO:0007669"/>
    <property type="project" value="InterPro"/>
</dbReference>
<dbReference type="Pfam" id="PF00378">
    <property type="entry name" value="ECH_1"/>
    <property type="match status" value="1"/>
</dbReference>
<evidence type="ECO:0000256" key="2">
    <source>
        <dbReference type="ARBA" id="ARBA00005005"/>
    </source>
</evidence>
<keyword evidence="10" id="KW-0456">Lyase</keyword>
<feature type="domain" description="3-hydroxyacyl-CoA dehydrogenase C-terminal" evidence="14">
    <location>
        <begin position="627"/>
        <end position="704"/>
    </location>
</feature>
<protein>
    <recommendedName>
        <fullName evidence="5">enoyl-CoA hydratase</fullName>
        <ecNumber evidence="5">4.2.1.17</ecNumber>
    </recommendedName>
</protein>
<name>A0A8C5A554_GADMO</name>
<evidence type="ECO:0000313" key="16">
    <source>
        <dbReference type="Ensembl" id="ENSGMOP00000026277.1"/>
    </source>
</evidence>
<evidence type="ECO:0000259" key="15">
    <source>
        <dbReference type="Pfam" id="PF02737"/>
    </source>
</evidence>
<dbReference type="InterPro" id="IPR050136">
    <property type="entry name" value="FA_oxidation_alpha_subunit"/>
</dbReference>
<evidence type="ECO:0000256" key="9">
    <source>
        <dbReference type="ARBA" id="ARBA00023098"/>
    </source>
</evidence>
<evidence type="ECO:0000256" key="11">
    <source>
        <dbReference type="ARBA" id="ARBA00023268"/>
    </source>
</evidence>
<evidence type="ECO:0000256" key="5">
    <source>
        <dbReference type="ARBA" id="ARBA00012076"/>
    </source>
</evidence>
<evidence type="ECO:0000313" key="17">
    <source>
        <dbReference type="Proteomes" id="UP000694546"/>
    </source>
</evidence>
<evidence type="ECO:0000256" key="4">
    <source>
        <dbReference type="ARBA" id="ARBA00008750"/>
    </source>
</evidence>
<evidence type="ECO:0000256" key="13">
    <source>
        <dbReference type="ARBA" id="ARBA00048361"/>
    </source>
</evidence>